<dbReference type="AlphaFoldDB" id="A0AAV4Y983"/>
<keyword evidence="2" id="KW-1185">Reference proteome</keyword>
<evidence type="ECO:0000313" key="1">
    <source>
        <dbReference type="EMBL" id="GIZ02981.1"/>
    </source>
</evidence>
<evidence type="ECO:0000313" key="2">
    <source>
        <dbReference type="Proteomes" id="UP001054945"/>
    </source>
</evidence>
<dbReference type="EMBL" id="BPLR01001533">
    <property type="protein sequence ID" value="GIZ02981.1"/>
    <property type="molecule type" value="Genomic_DNA"/>
</dbReference>
<accession>A0AAV4Y983</accession>
<protein>
    <submittedName>
        <fullName evidence="1">Uncharacterized protein</fullName>
    </submittedName>
</protein>
<sequence length="98" mass="11647">MSGIQTDDVSIILDLGTARRLAFLTTSRFRKLLAWWTVVYPAPYWMYRHLLVLIQYLKVTKLSNQTIFSEDFQKLVLIIEVYYRNCCFVAEHFKGFCQ</sequence>
<reference evidence="1 2" key="1">
    <citation type="submission" date="2021-06" db="EMBL/GenBank/DDBJ databases">
        <title>Caerostris extrusa draft genome.</title>
        <authorList>
            <person name="Kono N."/>
            <person name="Arakawa K."/>
        </authorList>
    </citation>
    <scope>NUCLEOTIDE SEQUENCE [LARGE SCALE GENOMIC DNA]</scope>
</reference>
<proteinExistence type="predicted"/>
<organism evidence="1 2">
    <name type="scientific">Caerostris extrusa</name>
    <name type="common">Bark spider</name>
    <name type="synonym">Caerostris bankana</name>
    <dbReference type="NCBI Taxonomy" id="172846"/>
    <lineage>
        <taxon>Eukaryota</taxon>
        <taxon>Metazoa</taxon>
        <taxon>Ecdysozoa</taxon>
        <taxon>Arthropoda</taxon>
        <taxon>Chelicerata</taxon>
        <taxon>Arachnida</taxon>
        <taxon>Araneae</taxon>
        <taxon>Araneomorphae</taxon>
        <taxon>Entelegynae</taxon>
        <taxon>Araneoidea</taxon>
        <taxon>Araneidae</taxon>
        <taxon>Caerostris</taxon>
    </lineage>
</organism>
<name>A0AAV4Y983_CAEEX</name>
<gene>
    <name evidence="1" type="ORF">CEXT_511431</name>
</gene>
<dbReference type="Proteomes" id="UP001054945">
    <property type="component" value="Unassembled WGS sequence"/>
</dbReference>
<comment type="caution">
    <text evidence="1">The sequence shown here is derived from an EMBL/GenBank/DDBJ whole genome shotgun (WGS) entry which is preliminary data.</text>
</comment>